<evidence type="ECO:0000259" key="12">
    <source>
        <dbReference type="PROSITE" id="PS50259"/>
    </source>
</evidence>
<dbReference type="GO" id="GO:0007214">
    <property type="term" value="P:gamma-aminobutyric acid signaling pathway"/>
    <property type="evidence" value="ECO:0007669"/>
    <property type="project" value="TreeGrafter"/>
</dbReference>
<evidence type="ECO:0000256" key="10">
    <source>
        <dbReference type="SAM" id="Phobius"/>
    </source>
</evidence>
<dbReference type="GO" id="GO:0038039">
    <property type="term" value="C:G protein-coupled receptor heterodimeric complex"/>
    <property type="evidence" value="ECO:0007669"/>
    <property type="project" value="TreeGrafter"/>
</dbReference>
<dbReference type="Proteomes" id="UP001344447">
    <property type="component" value="Unassembled WGS sequence"/>
</dbReference>
<proteinExistence type="predicted"/>
<feature type="region of interest" description="Disordered" evidence="9">
    <location>
        <begin position="695"/>
        <end position="718"/>
    </location>
</feature>
<sequence length="799" mass="87500">MKIENIFKNLTILLVFGLLISKINAGVVKPAPANPNALVLGFMSPYFDPEYIQYSGAAEYAISQYNETFKTKYGKTITLYKFEDGNDIIDSLNLVTMPVNGIVGPAYSGTSSTACLVFGAFSVPSISFYATGASLSNSGSYPFFQRVMPDDRLQVRAIISLLKKNGWSRVSCVHTNEDYGNGGADQLVQQSNAQGITVNTNQAINPIDSTYTPPQSDYDIVFDNLIAAKARVIVLYALFPPDCLSIWNQAKKRGFLGEGFTWIVTDGCAELTGGNDEDLAGILATFPSYGLGTQKYANFEKTIVTDYNNHSGDAFYKGASFSYDATIAMLMGIEAVLANGGDPWDGEQVKTQLRSLKFQGITGTVAFDKETGDRLYGEFALLNLINSTKGSFDPIGSINPESGDIALSRDILYSGPTFKVPSDYQVIVFDRTLNIVLGVITGICVLIVIGIGLVIVLQWRKFRYSSPLFCMFIIIGALMGLASVFTLLPTPTTPLCSSFPWLLGLGYVIVFGTLFTKTWRTWRLFSNARKFKIIRISNQYIITLVGAFVLLESIFMILWTAIDRQLPLAVPIFKAGEAQLQCTSDSEAWWYVFVFYKVFYILFGVFLAFKTRNVVDSLNESKPITLALYNLTFVMVVAIALGFILRDNPIAIIVIQTIAILLGFTVTVSVLFLPKVWMIISGQQHSMDSIGTSMDSMGRSNGNTTEAESTRGYTNKDYNNQSVGRSFSAHATGFKDVAPSNHPQLGIVYTGGDSFPRVGSQTAASRSEAEINVSQDVLAKANKKNESNESSSTPSENNI</sequence>
<feature type="region of interest" description="Disordered" evidence="9">
    <location>
        <begin position="757"/>
        <end position="799"/>
    </location>
</feature>
<reference evidence="13 14" key="1">
    <citation type="submission" date="2023-11" db="EMBL/GenBank/DDBJ databases">
        <title>Dfirmibasis_genome.</title>
        <authorList>
            <person name="Edelbroek B."/>
            <person name="Kjellin J."/>
            <person name="Jerlstrom-Hultqvist J."/>
            <person name="Soderbom F."/>
        </authorList>
    </citation>
    <scope>NUCLEOTIDE SEQUENCE [LARGE SCALE GENOMIC DNA]</scope>
    <source>
        <strain evidence="13 14">TNS-C-14</strain>
    </source>
</reference>
<feature type="transmembrane region" description="Helical" evidence="10">
    <location>
        <begin position="499"/>
        <end position="519"/>
    </location>
</feature>
<dbReference type="SUPFAM" id="SSF53822">
    <property type="entry name" value="Periplasmic binding protein-like I"/>
    <property type="match status" value="1"/>
</dbReference>
<keyword evidence="11" id="KW-0732">Signal</keyword>
<name>A0AAN7YXU0_9MYCE</name>
<feature type="transmembrane region" description="Helical" evidence="10">
    <location>
        <begin position="624"/>
        <end position="644"/>
    </location>
</feature>
<evidence type="ECO:0000256" key="8">
    <source>
        <dbReference type="ARBA" id="ARBA00023224"/>
    </source>
</evidence>
<dbReference type="PROSITE" id="PS50259">
    <property type="entry name" value="G_PROTEIN_RECEP_F3_4"/>
    <property type="match status" value="1"/>
</dbReference>
<keyword evidence="2 10" id="KW-0812">Transmembrane</keyword>
<dbReference type="GO" id="GO:0004965">
    <property type="term" value="F:G protein-coupled GABA receptor activity"/>
    <property type="evidence" value="ECO:0007669"/>
    <property type="project" value="InterPro"/>
</dbReference>
<evidence type="ECO:0000256" key="1">
    <source>
        <dbReference type="ARBA" id="ARBA00004141"/>
    </source>
</evidence>
<feature type="transmembrane region" description="Helical" evidence="10">
    <location>
        <begin position="468"/>
        <end position="487"/>
    </location>
</feature>
<dbReference type="AlphaFoldDB" id="A0AAN7YXU0"/>
<protein>
    <recommendedName>
        <fullName evidence="12">G-protein coupled receptors family 3 profile domain-containing protein</fullName>
    </recommendedName>
</protein>
<dbReference type="CDD" id="cd06350">
    <property type="entry name" value="PBP1_GPCR_family_C-like"/>
    <property type="match status" value="1"/>
</dbReference>
<dbReference type="Pfam" id="PF00003">
    <property type="entry name" value="7tm_3"/>
    <property type="match status" value="1"/>
</dbReference>
<evidence type="ECO:0000256" key="6">
    <source>
        <dbReference type="ARBA" id="ARBA00023170"/>
    </source>
</evidence>
<feature type="domain" description="G-protein coupled receptors family 3 profile" evidence="12">
    <location>
        <begin position="462"/>
        <end position="680"/>
    </location>
</feature>
<keyword evidence="4" id="KW-0297">G-protein coupled receptor</keyword>
<feature type="transmembrane region" description="Helical" evidence="10">
    <location>
        <begin position="650"/>
        <end position="673"/>
    </location>
</feature>
<feature type="transmembrane region" description="Helical" evidence="10">
    <location>
        <begin position="540"/>
        <end position="562"/>
    </location>
</feature>
<feature type="transmembrane region" description="Helical" evidence="10">
    <location>
        <begin position="588"/>
        <end position="609"/>
    </location>
</feature>
<feature type="compositionally biased region" description="Low complexity" evidence="9">
    <location>
        <begin position="788"/>
        <end position="799"/>
    </location>
</feature>
<dbReference type="InterPro" id="IPR002455">
    <property type="entry name" value="GPCR3_GABA-B"/>
</dbReference>
<evidence type="ECO:0000256" key="11">
    <source>
        <dbReference type="SAM" id="SignalP"/>
    </source>
</evidence>
<dbReference type="Gene3D" id="3.40.50.2300">
    <property type="match status" value="2"/>
</dbReference>
<evidence type="ECO:0000256" key="4">
    <source>
        <dbReference type="ARBA" id="ARBA00023040"/>
    </source>
</evidence>
<dbReference type="PANTHER" id="PTHR10519:SF20">
    <property type="entry name" value="G-PROTEIN COUPLED RECEPTOR 156-RELATED"/>
    <property type="match status" value="1"/>
</dbReference>
<keyword evidence="8" id="KW-0807">Transducer</keyword>
<dbReference type="InterPro" id="IPR017978">
    <property type="entry name" value="GPCR_3_C"/>
</dbReference>
<dbReference type="Pfam" id="PF01094">
    <property type="entry name" value="ANF_receptor"/>
    <property type="match status" value="1"/>
</dbReference>
<accession>A0AAN7YXU0</accession>
<dbReference type="InterPro" id="IPR001828">
    <property type="entry name" value="ANF_lig-bd_rcpt"/>
</dbReference>
<evidence type="ECO:0000313" key="13">
    <source>
        <dbReference type="EMBL" id="KAK5583441.1"/>
    </source>
</evidence>
<evidence type="ECO:0000256" key="5">
    <source>
        <dbReference type="ARBA" id="ARBA00023136"/>
    </source>
</evidence>
<feature type="signal peptide" evidence="11">
    <location>
        <begin position="1"/>
        <end position="25"/>
    </location>
</feature>
<keyword evidence="14" id="KW-1185">Reference proteome</keyword>
<evidence type="ECO:0000256" key="2">
    <source>
        <dbReference type="ARBA" id="ARBA00022692"/>
    </source>
</evidence>
<comment type="caution">
    <text evidence="13">The sequence shown here is derived from an EMBL/GenBank/DDBJ whole genome shotgun (WGS) entry which is preliminary data.</text>
</comment>
<gene>
    <name evidence="13" type="ORF">RB653_005035</name>
</gene>
<feature type="transmembrane region" description="Helical" evidence="10">
    <location>
        <begin position="435"/>
        <end position="456"/>
    </location>
</feature>
<evidence type="ECO:0000256" key="7">
    <source>
        <dbReference type="ARBA" id="ARBA00023180"/>
    </source>
</evidence>
<comment type="subcellular location">
    <subcellularLocation>
        <location evidence="1">Membrane</location>
        <topology evidence="1">Multi-pass membrane protein</topology>
    </subcellularLocation>
</comment>
<keyword evidence="3 10" id="KW-1133">Transmembrane helix</keyword>
<dbReference type="EMBL" id="JAVFKY010000001">
    <property type="protein sequence ID" value="KAK5583441.1"/>
    <property type="molecule type" value="Genomic_DNA"/>
</dbReference>
<evidence type="ECO:0000256" key="3">
    <source>
        <dbReference type="ARBA" id="ARBA00022989"/>
    </source>
</evidence>
<feature type="chain" id="PRO_5043056279" description="G-protein coupled receptors family 3 profile domain-containing protein" evidence="11">
    <location>
        <begin position="26"/>
        <end position="799"/>
    </location>
</feature>
<keyword evidence="5 10" id="KW-0472">Membrane</keyword>
<organism evidence="13 14">
    <name type="scientific">Dictyostelium firmibasis</name>
    <dbReference type="NCBI Taxonomy" id="79012"/>
    <lineage>
        <taxon>Eukaryota</taxon>
        <taxon>Amoebozoa</taxon>
        <taxon>Evosea</taxon>
        <taxon>Eumycetozoa</taxon>
        <taxon>Dictyostelia</taxon>
        <taxon>Dictyosteliales</taxon>
        <taxon>Dictyosteliaceae</taxon>
        <taxon>Dictyostelium</taxon>
    </lineage>
</organism>
<keyword evidence="7" id="KW-0325">Glycoprotein</keyword>
<evidence type="ECO:0000256" key="9">
    <source>
        <dbReference type="SAM" id="MobiDB-lite"/>
    </source>
</evidence>
<dbReference type="FunFam" id="3.40.50.2300:FF:001140">
    <property type="match status" value="1"/>
</dbReference>
<dbReference type="PRINTS" id="PR01176">
    <property type="entry name" value="GABABRECEPTR"/>
</dbReference>
<evidence type="ECO:0000313" key="14">
    <source>
        <dbReference type="Proteomes" id="UP001344447"/>
    </source>
</evidence>
<dbReference type="PANTHER" id="PTHR10519">
    <property type="entry name" value="GABA-B RECEPTOR"/>
    <property type="match status" value="1"/>
</dbReference>
<keyword evidence="6" id="KW-0675">Receptor</keyword>
<dbReference type="InterPro" id="IPR028082">
    <property type="entry name" value="Peripla_BP_I"/>
</dbReference>
<dbReference type="CDD" id="cd15047">
    <property type="entry name" value="7tmC_GABA-B-like"/>
    <property type="match status" value="1"/>
</dbReference>